<keyword evidence="1" id="KW-0175">Coiled coil</keyword>
<dbReference type="GO" id="GO:0004672">
    <property type="term" value="F:protein kinase activity"/>
    <property type="evidence" value="ECO:0007669"/>
    <property type="project" value="InterPro"/>
</dbReference>
<feature type="compositionally biased region" description="Acidic residues" evidence="2">
    <location>
        <begin position="444"/>
        <end position="454"/>
    </location>
</feature>
<evidence type="ECO:0000256" key="1">
    <source>
        <dbReference type="SAM" id="Coils"/>
    </source>
</evidence>
<dbReference type="EMBL" id="CAKOGP040002347">
    <property type="protein sequence ID" value="CAJ1967803.1"/>
    <property type="molecule type" value="Genomic_DNA"/>
</dbReference>
<dbReference type="SUPFAM" id="SSF56112">
    <property type="entry name" value="Protein kinase-like (PK-like)"/>
    <property type="match status" value="1"/>
</dbReference>
<feature type="region of interest" description="Disordered" evidence="2">
    <location>
        <begin position="432"/>
        <end position="469"/>
    </location>
</feature>
<sequence length="469" mass="52761">MNNTLIITHNQEAHHHHTSSASHSEYSSHSRDSDWLAPLPLVPTAAAAALIRKAQSSSYNTSLTSRYEEDDVTTVGSTANMSSSHFDTRLSLSALAELAPVSLTDFNIHQRLQEGSGFQVFKIQVNRSPTDDVDDMREYFSLKCLKNKSQSRESMEQEALNLKREAKMMQRLKHPNIVNAVGLSSHSSFGYFLAYDLIEETLEDRILAWKTGQPIKTPGGSRRKMNHHHHQNPQKKKPSKFGGGSQAHAPPLNERLYSCVLGVARAMMYLHARHIVNPLRPDCIGFSRNGTVKVFDFSVFDVDPSVQHLRYMSPEYILSNQASFASDVYSLGIILWQVATLKEPFGFMSKFKGKSNTKTRKTIAKKLANKRPEMRSIPDKDVKQLVKDCLENNPDARPSSTRVLFRLADCLPKEESHEQRLDRIEALLRSVEAKKGRSSGGGRDDDDDDDNDDDAGARFESAYDARITR</sequence>
<feature type="compositionally biased region" description="Basic residues" evidence="2">
    <location>
        <begin position="221"/>
        <end position="239"/>
    </location>
</feature>
<name>A0AAD2GB08_9STRA</name>
<evidence type="ECO:0000313" key="4">
    <source>
        <dbReference type="EMBL" id="CAJ1967803.1"/>
    </source>
</evidence>
<dbReference type="InterPro" id="IPR001245">
    <property type="entry name" value="Ser-Thr/Tyr_kinase_cat_dom"/>
</dbReference>
<dbReference type="Proteomes" id="UP001295423">
    <property type="component" value="Unassembled WGS sequence"/>
</dbReference>
<protein>
    <recommendedName>
        <fullName evidence="3">Protein kinase domain-containing protein</fullName>
    </recommendedName>
</protein>
<evidence type="ECO:0000259" key="3">
    <source>
        <dbReference type="PROSITE" id="PS50011"/>
    </source>
</evidence>
<dbReference type="InterPro" id="IPR000719">
    <property type="entry name" value="Prot_kinase_dom"/>
</dbReference>
<feature type="domain" description="Protein kinase" evidence="3">
    <location>
        <begin position="106"/>
        <end position="411"/>
    </location>
</feature>
<comment type="caution">
    <text evidence="4">The sequence shown here is derived from an EMBL/GenBank/DDBJ whole genome shotgun (WGS) entry which is preliminary data.</text>
</comment>
<gene>
    <name evidence="4" type="ORF">CYCCA115_LOCUS22943</name>
</gene>
<feature type="compositionally biased region" description="Basic and acidic residues" evidence="2">
    <location>
        <begin position="455"/>
        <end position="469"/>
    </location>
</feature>
<dbReference type="GO" id="GO:0007165">
    <property type="term" value="P:signal transduction"/>
    <property type="evidence" value="ECO:0007669"/>
    <property type="project" value="TreeGrafter"/>
</dbReference>
<dbReference type="InterPro" id="IPR050167">
    <property type="entry name" value="Ser_Thr_protein_kinase"/>
</dbReference>
<evidence type="ECO:0000256" key="2">
    <source>
        <dbReference type="SAM" id="MobiDB-lite"/>
    </source>
</evidence>
<feature type="region of interest" description="Disordered" evidence="2">
    <location>
        <begin position="1"/>
        <end position="29"/>
    </location>
</feature>
<dbReference type="Gene3D" id="3.30.200.20">
    <property type="entry name" value="Phosphorylase Kinase, domain 1"/>
    <property type="match status" value="1"/>
</dbReference>
<reference evidence="4" key="1">
    <citation type="submission" date="2023-08" db="EMBL/GenBank/DDBJ databases">
        <authorList>
            <person name="Audoor S."/>
            <person name="Bilcke G."/>
        </authorList>
    </citation>
    <scope>NUCLEOTIDE SEQUENCE</scope>
</reference>
<proteinExistence type="predicted"/>
<feature type="compositionally biased region" description="Polar residues" evidence="2">
    <location>
        <begin position="1"/>
        <end position="10"/>
    </location>
</feature>
<accession>A0AAD2GB08</accession>
<dbReference type="Pfam" id="PF07714">
    <property type="entry name" value="PK_Tyr_Ser-Thr"/>
    <property type="match status" value="1"/>
</dbReference>
<dbReference type="Gene3D" id="1.10.510.10">
    <property type="entry name" value="Transferase(Phosphotransferase) domain 1"/>
    <property type="match status" value="1"/>
</dbReference>
<dbReference type="PROSITE" id="PS50011">
    <property type="entry name" value="PROTEIN_KINASE_DOM"/>
    <property type="match status" value="1"/>
</dbReference>
<dbReference type="PANTHER" id="PTHR23257:SF958">
    <property type="entry name" value="SERINE_THREONINE-PROTEIN KINASE WNK4"/>
    <property type="match status" value="1"/>
</dbReference>
<feature type="coiled-coil region" evidence="1">
    <location>
        <begin position="145"/>
        <end position="172"/>
    </location>
</feature>
<dbReference type="GO" id="GO:0005524">
    <property type="term" value="F:ATP binding"/>
    <property type="evidence" value="ECO:0007669"/>
    <property type="project" value="InterPro"/>
</dbReference>
<dbReference type="GO" id="GO:0005737">
    <property type="term" value="C:cytoplasm"/>
    <property type="evidence" value="ECO:0007669"/>
    <property type="project" value="TreeGrafter"/>
</dbReference>
<feature type="region of interest" description="Disordered" evidence="2">
    <location>
        <begin position="213"/>
        <end position="247"/>
    </location>
</feature>
<dbReference type="AlphaFoldDB" id="A0AAD2GB08"/>
<organism evidence="4 5">
    <name type="scientific">Cylindrotheca closterium</name>
    <dbReference type="NCBI Taxonomy" id="2856"/>
    <lineage>
        <taxon>Eukaryota</taxon>
        <taxon>Sar</taxon>
        <taxon>Stramenopiles</taxon>
        <taxon>Ochrophyta</taxon>
        <taxon>Bacillariophyta</taxon>
        <taxon>Bacillariophyceae</taxon>
        <taxon>Bacillariophycidae</taxon>
        <taxon>Bacillariales</taxon>
        <taxon>Bacillariaceae</taxon>
        <taxon>Cylindrotheca</taxon>
    </lineage>
</organism>
<evidence type="ECO:0000313" key="5">
    <source>
        <dbReference type="Proteomes" id="UP001295423"/>
    </source>
</evidence>
<dbReference type="PANTHER" id="PTHR23257">
    <property type="entry name" value="SERINE-THREONINE PROTEIN KINASE"/>
    <property type="match status" value="1"/>
</dbReference>
<dbReference type="InterPro" id="IPR011009">
    <property type="entry name" value="Kinase-like_dom_sf"/>
</dbReference>
<keyword evidence="5" id="KW-1185">Reference proteome</keyword>